<evidence type="ECO:0000313" key="1">
    <source>
        <dbReference type="EMBL" id="QDX92452.1"/>
    </source>
</evidence>
<dbReference type="AlphaFoldDB" id="A0A518V644"/>
<accession>A0A518V644</accession>
<dbReference type="EMBL" id="CP033464">
    <property type="protein sequence ID" value="QDX92452.1"/>
    <property type="molecule type" value="Genomic_DNA"/>
</dbReference>
<reference evidence="1 2" key="1">
    <citation type="submission" date="2018-11" db="EMBL/GenBank/DDBJ databases">
        <title>Phylogenetic determinants of toxin gene distribution in genomes of Brevibacillus laterosporus.</title>
        <authorList>
            <person name="Glare T.R."/>
            <person name="Durrant A."/>
            <person name="Berry C."/>
            <person name="Palma L."/>
            <person name="Ormskirk M."/>
            <person name="Cox M.O."/>
        </authorList>
    </citation>
    <scope>NUCLEOTIDE SEQUENCE [LARGE SCALE GENOMIC DNA]</scope>
    <source>
        <strain evidence="1 2">1821L</strain>
    </source>
</reference>
<name>A0A518V644_BRELA</name>
<protein>
    <submittedName>
        <fullName evidence="1">Replication initiation factor</fullName>
    </submittedName>
</protein>
<dbReference type="GO" id="GO:0003743">
    <property type="term" value="F:translation initiation factor activity"/>
    <property type="evidence" value="ECO:0007669"/>
    <property type="project" value="UniProtKB-KW"/>
</dbReference>
<dbReference type="Proteomes" id="UP000319432">
    <property type="component" value="Chromosome"/>
</dbReference>
<keyword evidence="1" id="KW-0396">Initiation factor</keyword>
<organism evidence="1 2">
    <name type="scientific">Brevibacillus laterosporus</name>
    <name type="common">Bacillus laterosporus</name>
    <dbReference type="NCBI Taxonomy" id="1465"/>
    <lineage>
        <taxon>Bacteria</taxon>
        <taxon>Bacillati</taxon>
        <taxon>Bacillota</taxon>
        <taxon>Bacilli</taxon>
        <taxon>Bacillales</taxon>
        <taxon>Paenibacillaceae</taxon>
        <taxon>Brevibacillus</taxon>
    </lineage>
</organism>
<keyword evidence="1" id="KW-0648">Protein biosynthesis</keyword>
<gene>
    <name evidence="1" type="ORF">EEL30_09000</name>
</gene>
<sequence>MILKAIDTLEFGLIVEDYQSAFSSYLEEFEKLKKAAQESMNIQTITIGSLVLTVERTGIPFYTYKLTSKDFSICFVKTEMNSNPPIVVKFFSEYLWSYGCNQAYQNFLDWFSTFDATLLTNKLSRTDICVDTDEVTFKQIDSKGVVSRARKKEERFVPSEFSEGREFSGLKIGARGSLHCRIYNKLIELAVSGKSWFKQIWIDNGWDESKVVWRVEFEIRRHVLKQFSINTIEELLKKEDRLWAYLTGEWLSIRQPSKDNVSRWKVKRKWKIIENAGLNYQPSPLVREVIKQGNLLQLLNQTAGLMLSVAAISKHDTIEDTSRVIQSWVELKLSHKNSTFNQEMHLRRDRYLLPNQNKIGEMEYEQ</sequence>
<evidence type="ECO:0000313" key="2">
    <source>
        <dbReference type="Proteomes" id="UP000319432"/>
    </source>
</evidence>
<proteinExistence type="predicted"/>
<dbReference type="OrthoDB" id="5396022at2"/>
<keyword evidence="2" id="KW-1185">Reference proteome</keyword>